<evidence type="ECO:0000259" key="2">
    <source>
        <dbReference type="Pfam" id="PF03184"/>
    </source>
</evidence>
<comment type="caution">
    <text evidence="3">The sequence shown here is derived from an EMBL/GenBank/DDBJ whole genome shotgun (WGS) entry which is preliminary data.</text>
</comment>
<organism evidence="3 4">
    <name type="scientific">Streblomastix strix</name>
    <dbReference type="NCBI Taxonomy" id="222440"/>
    <lineage>
        <taxon>Eukaryota</taxon>
        <taxon>Metamonada</taxon>
        <taxon>Preaxostyla</taxon>
        <taxon>Oxymonadida</taxon>
        <taxon>Streblomastigidae</taxon>
        <taxon>Streblomastix</taxon>
    </lineage>
</organism>
<evidence type="ECO:0000313" key="4">
    <source>
        <dbReference type="Proteomes" id="UP000324800"/>
    </source>
</evidence>
<dbReference type="GO" id="GO:0003676">
    <property type="term" value="F:nucleic acid binding"/>
    <property type="evidence" value="ECO:0007669"/>
    <property type="project" value="InterPro"/>
</dbReference>
<proteinExistence type="predicted"/>
<gene>
    <name evidence="3" type="ORF">EZS28_009382</name>
</gene>
<dbReference type="AlphaFoldDB" id="A0A5J4WJQ0"/>
<feature type="compositionally biased region" description="Acidic residues" evidence="1">
    <location>
        <begin position="521"/>
        <end position="540"/>
    </location>
</feature>
<feature type="domain" description="DDE-1" evidence="2">
    <location>
        <begin position="249"/>
        <end position="358"/>
    </location>
</feature>
<feature type="region of interest" description="Disordered" evidence="1">
    <location>
        <begin position="465"/>
        <end position="487"/>
    </location>
</feature>
<evidence type="ECO:0000256" key="1">
    <source>
        <dbReference type="SAM" id="MobiDB-lite"/>
    </source>
</evidence>
<reference evidence="3 4" key="1">
    <citation type="submission" date="2019-03" db="EMBL/GenBank/DDBJ databases">
        <title>Single cell metagenomics reveals metabolic interactions within the superorganism composed of flagellate Streblomastix strix and complex community of Bacteroidetes bacteria on its surface.</title>
        <authorList>
            <person name="Treitli S.C."/>
            <person name="Kolisko M."/>
            <person name="Husnik F."/>
            <person name="Keeling P."/>
            <person name="Hampl V."/>
        </authorList>
    </citation>
    <scope>NUCLEOTIDE SEQUENCE [LARGE SCALE GENOMIC DNA]</scope>
    <source>
        <strain evidence="3">ST1C</strain>
    </source>
</reference>
<dbReference type="EMBL" id="SNRW01001770">
    <property type="protein sequence ID" value="KAA6395098.1"/>
    <property type="molecule type" value="Genomic_DNA"/>
</dbReference>
<evidence type="ECO:0000313" key="3">
    <source>
        <dbReference type="EMBL" id="KAA6395098.1"/>
    </source>
</evidence>
<name>A0A5J4WJQ0_9EUKA</name>
<dbReference type="Pfam" id="PF03184">
    <property type="entry name" value="DDE_1"/>
    <property type="match status" value="1"/>
</dbReference>
<sequence length="637" mass="73382">MPRTILKGLQARIEAQKFLEMECVSQFEDEIEAAANLIVLWKIPRGLFVELWPKRRGQIDRAIAAVKDFRDVGVSGNPTKINKAESEILQNKMRDAKASGILLTQSFVNKEANEIIAARPPSVCERRRKPVVSSFAYDYEKRIENISKKRIKMKELDRQMAESKEELVPMFHRYQKLDSDWKYKEGLKFNFDEKPIRLSTNLSTILFQIDGEDSPAPVSPPRKKNATEATCISEDGDHLATFLLRPAMKVPEELKGMINMNYRIIAKGIGWMTKKILAEDVMPVWKGQMIEKRKLLAEQGVCEIDQHCLIICDSHSSRADIDMIKGLKKENIDVFTIHPHSSGACQPCDLGTNAQIQKHLDSFGGWEGIQDEKSYRLGLRKRLQDGNSAGLASSIVQTGFRLSGFSTFGILECLNRLPESPQLPDEIVKWYRSKQHRFGIGNQTLTDDKFLLKWEQHLNEMIEKKKNKSSGVGRMKSNKKSKKMTEDEEEIALKKIVEQIDNKMKILTKKNKRKKRRMTEEEVESMSEEDESSYYEDGYEFDSTSSDISEEDTDEFTELEDEKDQSIEQLDQDQNIEDDIEDEIEVKPIPQKRKRRQGISTDPIVIEDSVSQDRTKKLSPLAFQAMETEARWRKFKK</sequence>
<protein>
    <recommendedName>
        <fullName evidence="2">DDE-1 domain-containing protein</fullName>
    </recommendedName>
</protein>
<dbReference type="InterPro" id="IPR004875">
    <property type="entry name" value="DDE_SF_endonuclease_dom"/>
</dbReference>
<accession>A0A5J4WJQ0</accession>
<feature type="region of interest" description="Disordered" evidence="1">
    <location>
        <begin position="510"/>
        <end position="615"/>
    </location>
</feature>
<feature type="compositionally biased region" description="Acidic residues" evidence="1">
    <location>
        <begin position="570"/>
        <end position="584"/>
    </location>
</feature>
<feature type="compositionally biased region" description="Acidic residues" evidence="1">
    <location>
        <begin position="548"/>
        <end position="563"/>
    </location>
</feature>
<dbReference type="Proteomes" id="UP000324800">
    <property type="component" value="Unassembled WGS sequence"/>
</dbReference>